<evidence type="ECO:0000313" key="2">
    <source>
        <dbReference type="EMBL" id="KZS01021.1"/>
    </source>
</evidence>
<evidence type="ECO:0000313" key="3">
    <source>
        <dbReference type="Proteomes" id="UP000076858"/>
    </source>
</evidence>
<dbReference type="Proteomes" id="UP000076858">
    <property type="component" value="Unassembled WGS sequence"/>
</dbReference>
<proteinExistence type="predicted"/>
<comment type="caution">
    <text evidence="2">The sequence shown here is derived from an EMBL/GenBank/DDBJ whole genome shotgun (WGS) entry which is preliminary data.</text>
</comment>
<dbReference type="EMBL" id="LRGB01007834">
    <property type="protein sequence ID" value="KZS01021.1"/>
    <property type="molecule type" value="Genomic_DNA"/>
</dbReference>
<keyword evidence="3" id="KW-1185">Reference proteome</keyword>
<name>A0A162C547_9CRUS</name>
<dbReference type="PANTHER" id="PTHR43102:SF2">
    <property type="entry name" value="GAF DOMAIN-CONTAINING PROTEIN"/>
    <property type="match status" value="1"/>
</dbReference>
<organism evidence="2 3">
    <name type="scientific">Daphnia magna</name>
    <dbReference type="NCBI Taxonomy" id="35525"/>
    <lineage>
        <taxon>Eukaryota</taxon>
        <taxon>Metazoa</taxon>
        <taxon>Ecdysozoa</taxon>
        <taxon>Arthropoda</taxon>
        <taxon>Crustacea</taxon>
        <taxon>Branchiopoda</taxon>
        <taxon>Diplostraca</taxon>
        <taxon>Cladocera</taxon>
        <taxon>Anomopoda</taxon>
        <taxon>Daphniidae</taxon>
        <taxon>Daphnia</taxon>
    </lineage>
</organism>
<reference evidence="2 3" key="1">
    <citation type="submission" date="2016-03" db="EMBL/GenBank/DDBJ databases">
        <title>EvidentialGene: Evidence-directed Construction of Genes on Genomes.</title>
        <authorList>
            <person name="Gilbert D.G."/>
            <person name="Choi J.-H."/>
            <person name="Mockaitis K."/>
            <person name="Colbourne J."/>
            <person name="Pfrender M."/>
        </authorList>
    </citation>
    <scope>NUCLEOTIDE SEQUENCE [LARGE SCALE GENOMIC DNA]</scope>
    <source>
        <strain evidence="2 3">Xinb3</strain>
        <tissue evidence="2">Complete organism</tissue>
    </source>
</reference>
<evidence type="ECO:0000259" key="1">
    <source>
        <dbReference type="Pfam" id="PF01590"/>
    </source>
</evidence>
<accession>A0A162C547</accession>
<protein>
    <recommendedName>
        <fullName evidence="1">GAF domain-containing protein</fullName>
    </recommendedName>
</protein>
<gene>
    <name evidence="2" type="ORF">APZ42_002448</name>
</gene>
<dbReference type="SUPFAM" id="SSF55781">
    <property type="entry name" value="GAF domain-like"/>
    <property type="match status" value="1"/>
</dbReference>
<dbReference type="Pfam" id="PF01590">
    <property type="entry name" value="GAF"/>
    <property type="match status" value="1"/>
</dbReference>
<dbReference type="InterPro" id="IPR003018">
    <property type="entry name" value="GAF"/>
</dbReference>
<dbReference type="Gene3D" id="3.30.450.40">
    <property type="match status" value="1"/>
</dbReference>
<feature type="non-terminal residue" evidence="2">
    <location>
        <position position="124"/>
    </location>
</feature>
<dbReference type="InterPro" id="IPR029016">
    <property type="entry name" value="GAF-like_dom_sf"/>
</dbReference>
<dbReference type="STRING" id="35525.A0A162C547"/>
<feature type="domain" description="GAF" evidence="1">
    <location>
        <begin position="27"/>
        <end position="123"/>
    </location>
</feature>
<dbReference type="PANTHER" id="PTHR43102">
    <property type="entry name" value="SLR1143 PROTEIN"/>
    <property type="match status" value="1"/>
</dbReference>
<dbReference type="AlphaFoldDB" id="A0A162C547"/>
<sequence>MSYPVPAQEAERLKALQALELMDSGRDPAFDDLVQLAAEWCGVPVAAISLIDADRQWFKACCGLDIRETPREESFCTHAIVHPHELLQVRDARLDPRFADNPLVTGAPHVRFYAGAPLLTTEGH</sequence>